<keyword evidence="4" id="KW-1185">Reference proteome</keyword>
<organism evidence="3 4">
    <name type="scientific">Paralvinella palmiformis</name>
    <dbReference type="NCBI Taxonomy" id="53620"/>
    <lineage>
        <taxon>Eukaryota</taxon>
        <taxon>Metazoa</taxon>
        <taxon>Spiralia</taxon>
        <taxon>Lophotrochozoa</taxon>
        <taxon>Annelida</taxon>
        <taxon>Polychaeta</taxon>
        <taxon>Sedentaria</taxon>
        <taxon>Canalipalpata</taxon>
        <taxon>Terebellida</taxon>
        <taxon>Terebelliformia</taxon>
        <taxon>Alvinellidae</taxon>
        <taxon>Paralvinella</taxon>
    </lineage>
</organism>
<feature type="compositionally biased region" description="Polar residues" evidence="1">
    <location>
        <begin position="65"/>
        <end position="91"/>
    </location>
</feature>
<evidence type="ECO:0000256" key="1">
    <source>
        <dbReference type="SAM" id="MobiDB-lite"/>
    </source>
</evidence>
<dbReference type="AlphaFoldDB" id="A0AAD9MUJ4"/>
<comment type="caution">
    <text evidence="3">The sequence shown here is derived from an EMBL/GenBank/DDBJ whole genome shotgun (WGS) entry which is preliminary data.</text>
</comment>
<keyword evidence="2" id="KW-1133">Transmembrane helix</keyword>
<dbReference type="EMBL" id="JAODUP010000616">
    <property type="protein sequence ID" value="KAK2146317.1"/>
    <property type="molecule type" value="Genomic_DNA"/>
</dbReference>
<sequence>MIPGKSISYFVIKSSTSLSKLRDPTTKNRFVISVLSFRALDIVPYVQDPTTGVVYFNVRGAEASPSPTQHNTYSGQPLTYNTSNRSPPTRSLHTRGRSPSPRRSVRPQSIRKQRHRRNNHGQFRQQIDYNGGSAYYVGKTYQGVEWSQRRRYSILWGILLLILLAALAAGIYFLVKYTDAQRALSAPEVRNPGGYYVNGLYIITSTVAPPESWGIIGHDRRCNPFNNNTKWSVLSPNCSDLTTTVMPINRITTTTYPGAITLGKSSFLAYGMLAFLQPIIVCLICEI</sequence>
<evidence type="ECO:0000313" key="3">
    <source>
        <dbReference type="EMBL" id="KAK2146317.1"/>
    </source>
</evidence>
<evidence type="ECO:0000313" key="4">
    <source>
        <dbReference type="Proteomes" id="UP001208570"/>
    </source>
</evidence>
<feature type="region of interest" description="Disordered" evidence="1">
    <location>
        <begin position="64"/>
        <end position="124"/>
    </location>
</feature>
<proteinExistence type="predicted"/>
<name>A0AAD9MUJ4_9ANNE</name>
<gene>
    <name evidence="3" type="ORF">LSH36_616g03034</name>
</gene>
<keyword evidence="2" id="KW-0812">Transmembrane</keyword>
<dbReference type="Proteomes" id="UP001208570">
    <property type="component" value="Unassembled WGS sequence"/>
</dbReference>
<feature type="compositionally biased region" description="Basic residues" evidence="1">
    <location>
        <begin position="103"/>
        <end position="119"/>
    </location>
</feature>
<evidence type="ECO:0000256" key="2">
    <source>
        <dbReference type="SAM" id="Phobius"/>
    </source>
</evidence>
<accession>A0AAD9MUJ4</accession>
<reference evidence="3" key="1">
    <citation type="journal article" date="2023" name="Mol. Biol. Evol.">
        <title>Third-Generation Sequencing Reveals the Adaptive Role of the Epigenome in Three Deep-Sea Polychaetes.</title>
        <authorList>
            <person name="Perez M."/>
            <person name="Aroh O."/>
            <person name="Sun Y."/>
            <person name="Lan Y."/>
            <person name="Juniper S.K."/>
            <person name="Young C.R."/>
            <person name="Angers B."/>
            <person name="Qian P.Y."/>
        </authorList>
    </citation>
    <scope>NUCLEOTIDE SEQUENCE</scope>
    <source>
        <strain evidence="3">P08H-3</strain>
    </source>
</reference>
<keyword evidence="2" id="KW-0472">Membrane</keyword>
<feature type="transmembrane region" description="Helical" evidence="2">
    <location>
        <begin position="154"/>
        <end position="175"/>
    </location>
</feature>
<protein>
    <submittedName>
        <fullName evidence="3">Uncharacterized protein</fullName>
    </submittedName>
</protein>
<feature type="transmembrane region" description="Helical" evidence="2">
    <location>
        <begin position="267"/>
        <end position="285"/>
    </location>
</feature>